<reference evidence="3 4" key="1">
    <citation type="journal article" date="2011" name="Stand. Genomic Sci.">
        <title>Complete genome sequence of Thermomonospora curvata type strain (B9).</title>
        <authorList>
            <person name="Chertkov O."/>
            <person name="Sikorski J."/>
            <person name="Nolan M."/>
            <person name="Lapidus A."/>
            <person name="Lucas S."/>
            <person name="Del Rio T.G."/>
            <person name="Tice H."/>
            <person name="Cheng J.F."/>
            <person name="Goodwin L."/>
            <person name="Pitluck S."/>
            <person name="Liolios K."/>
            <person name="Ivanova N."/>
            <person name="Mavromatis K."/>
            <person name="Mikhailova N."/>
            <person name="Ovchinnikova G."/>
            <person name="Pati A."/>
            <person name="Chen A."/>
            <person name="Palaniappan K."/>
            <person name="Djao O.D."/>
            <person name="Land M."/>
            <person name="Hauser L."/>
            <person name="Chang Y.J."/>
            <person name="Jeffries C.D."/>
            <person name="Brettin T."/>
            <person name="Han C."/>
            <person name="Detter J.C."/>
            <person name="Rohde M."/>
            <person name="Goker M."/>
            <person name="Woyke T."/>
            <person name="Bristow J."/>
            <person name="Eisen J.A."/>
            <person name="Markowitz V."/>
            <person name="Hugenholtz P."/>
            <person name="Klenk H.P."/>
            <person name="Kyrpides N.C."/>
        </authorList>
    </citation>
    <scope>NUCLEOTIDE SEQUENCE [LARGE SCALE GENOMIC DNA]</scope>
    <source>
        <strain evidence="4">ATCC 19995 / DSM 43183 / JCM 3096 / KCTC 9072 / NBRC 15933 / NCIMB 10081 / Henssen B9</strain>
    </source>
</reference>
<evidence type="ECO:0000256" key="2">
    <source>
        <dbReference type="SAM" id="Phobius"/>
    </source>
</evidence>
<dbReference type="AlphaFoldDB" id="D1AAV0"/>
<organism evidence="3 4">
    <name type="scientific">Thermomonospora curvata (strain ATCC 19995 / DSM 43183 / JCM 3096 / KCTC 9072 / NBRC 15933 / NCIMB 10081 / Henssen B9)</name>
    <dbReference type="NCBI Taxonomy" id="471852"/>
    <lineage>
        <taxon>Bacteria</taxon>
        <taxon>Bacillati</taxon>
        <taxon>Actinomycetota</taxon>
        <taxon>Actinomycetes</taxon>
        <taxon>Streptosporangiales</taxon>
        <taxon>Thermomonosporaceae</taxon>
        <taxon>Thermomonospora</taxon>
    </lineage>
</organism>
<keyword evidence="2" id="KW-1133">Transmembrane helix</keyword>
<dbReference type="Proteomes" id="UP000001918">
    <property type="component" value="Chromosome"/>
</dbReference>
<sequence>MSAWNPPPGQGGPYGGPPGPVPQPGYGGQPGGPVPPYGQQPGYGQPGYGQPGYGQQPPYGQQPGYGGPGTPPPFPQPPVPPPPPRRSNAGLIIGLVVGGVVLVGILAGVVTLLGDSGGSHTIDTPATAGGLSRNYEAEREMNAQIGQQRAQMERSAGARLKDLKTAVYGSGDERYLFVGGTGDIESPDEFIENFRRAVTAGNNSTISATVDKLDDPGGDGVGVCAEIRTTLPTGPQMSSALCTWATASSFGAIYPAPERTSLTSPPNYTASEVAEVMRRIRADVED</sequence>
<feature type="region of interest" description="Disordered" evidence="1">
    <location>
        <begin position="1"/>
        <end position="86"/>
    </location>
</feature>
<dbReference type="HOGENOM" id="CLU_972986_0_0_11"/>
<feature type="transmembrane region" description="Helical" evidence="2">
    <location>
        <begin position="89"/>
        <end position="113"/>
    </location>
</feature>
<name>D1AAV0_THECD</name>
<dbReference type="KEGG" id="tcu:Tcur_1534"/>
<keyword evidence="4" id="KW-1185">Reference proteome</keyword>
<gene>
    <name evidence="3" type="ordered locus">Tcur_1534</name>
</gene>
<dbReference type="RefSeq" id="WP_012851894.1">
    <property type="nucleotide sequence ID" value="NC_013510.1"/>
</dbReference>
<keyword evidence="2" id="KW-0472">Membrane</keyword>
<dbReference type="OrthoDB" id="3482326at2"/>
<evidence type="ECO:0000256" key="1">
    <source>
        <dbReference type="SAM" id="MobiDB-lite"/>
    </source>
</evidence>
<feature type="compositionally biased region" description="Pro residues" evidence="1">
    <location>
        <begin position="69"/>
        <end position="85"/>
    </location>
</feature>
<dbReference type="STRING" id="471852.Tcur_1534"/>
<proteinExistence type="predicted"/>
<feature type="compositionally biased region" description="Pro residues" evidence="1">
    <location>
        <begin position="1"/>
        <end position="23"/>
    </location>
</feature>
<evidence type="ECO:0000313" key="4">
    <source>
        <dbReference type="Proteomes" id="UP000001918"/>
    </source>
</evidence>
<evidence type="ECO:0000313" key="3">
    <source>
        <dbReference type="EMBL" id="ACY97110.1"/>
    </source>
</evidence>
<keyword evidence="2" id="KW-0812">Transmembrane</keyword>
<protein>
    <submittedName>
        <fullName evidence="3">Uncharacterized protein</fullName>
    </submittedName>
</protein>
<feature type="compositionally biased region" description="Low complexity" evidence="1">
    <location>
        <begin position="53"/>
        <end position="62"/>
    </location>
</feature>
<dbReference type="EMBL" id="CP001738">
    <property type="protein sequence ID" value="ACY97110.1"/>
    <property type="molecule type" value="Genomic_DNA"/>
</dbReference>
<accession>D1AAV0</accession>